<proteinExistence type="predicted"/>
<organism evidence="1 2">
    <name type="scientific">Orbilia blumenaviensis</name>
    <dbReference type="NCBI Taxonomy" id="1796055"/>
    <lineage>
        <taxon>Eukaryota</taxon>
        <taxon>Fungi</taxon>
        <taxon>Dikarya</taxon>
        <taxon>Ascomycota</taxon>
        <taxon>Pezizomycotina</taxon>
        <taxon>Orbiliomycetes</taxon>
        <taxon>Orbiliales</taxon>
        <taxon>Orbiliaceae</taxon>
        <taxon>Orbilia</taxon>
    </lineage>
</organism>
<evidence type="ECO:0000313" key="1">
    <source>
        <dbReference type="EMBL" id="KAK6360250.1"/>
    </source>
</evidence>
<comment type="caution">
    <text evidence="1">The sequence shown here is derived from an EMBL/GenBank/DDBJ whole genome shotgun (WGS) entry which is preliminary data.</text>
</comment>
<sequence length="168" mass="19053">MEHKTPTTGAQISHSSVEKRIKQFLVSLDELLSELKSPKQYNPNNWIRERVDELLPSIEKCAGGRVYVKAQDDHAGLDSRGTELWNITTKLLRSERQSDVEKKTYLRRMFAGSGAPLQLLRHGFSTILGNGTSPLTWYIRMSQSDTSPISRLIALKERAGGQRKVCWI</sequence>
<protein>
    <submittedName>
        <fullName evidence="1">Uncharacterized protein</fullName>
    </submittedName>
</protein>
<accession>A0AAV9VKF9</accession>
<dbReference type="Proteomes" id="UP001373714">
    <property type="component" value="Unassembled WGS sequence"/>
</dbReference>
<evidence type="ECO:0000313" key="2">
    <source>
        <dbReference type="Proteomes" id="UP001373714"/>
    </source>
</evidence>
<keyword evidence="2" id="KW-1185">Reference proteome</keyword>
<reference evidence="1 2" key="1">
    <citation type="submission" date="2019-10" db="EMBL/GenBank/DDBJ databases">
        <authorList>
            <person name="Palmer J.M."/>
        </authorList>
    </citation>
    <scope>NUCLEOTIDE SEQUENCE [LARGE SCALE GENOMIC DNA]</scope>
    <source>
        <strain evidence="1 2">TWF730</strain>
    </source>
</reference>
<dbReference type="EMBL" id="JAVHNS010000003">
    <property type="protein sequence ID" value="KAK6360250.1"/>
    <property type="molecule type" value="Genomic_DNA"/>
</dbReference>
<gene>
    <name evidence="1" type="ORF">TWF730_006398</name>
</gene>
<name>A0AAV9VKF9_9PEZI</name>
<dbReference type="AlphaFoldDB" id="A0AAV9VKF9"/>